<sequence>MPLSGIPQLCLHPTLCHWTRVCVSLCPPRCLPAAPTEGSPHVLCPQRPGPALRASSPVPTAAASPADGSFDQFQCKNGHCIPMRWRCDADADCMDGTDEENCGTGGKSNAAGVPQGWLSLSPCVSCVPSAGRALWRGWARNWAIVFASVSLL</sequence>
<comment type="caution">
    <text evidence="1">Lacks conserved residue(s) required for the propagation of feature annotation.</text>
</comment>
<feature type="disulfide bond" evidence="1">
    <location>
        <begin position="87"/>
        <end position="102"/>
    </location>
</feature>
<dbReference type="Gene3D" id="4.10.400.10">
    <property type="entry name" value="Low-density Lipoprotein Receptor"/>
    <property type="match status" value="1"/>
</dbReference>
<evidence type="ECO:0000256" key="1">
    <source>
        <dbReference type="PROSITE-ProRule" id="PRU00124"/>
    </source>
</evidence>
<protein>
    <submittedName>
        <fullName evidence="2">Uncharacterized protein</fullName>
    </submittedName>
</protein>
<reference evidence="2" key="3">
    <citation type="submission" date="2025-09" db="UniProtKB">
        <authorList>
            <consortium name="Ensembl"/>
        </authorList>
    </citation>
    <scope>IDENTIFICATION</scope>
</reference>
<dbReference type="FunFam" id="4.10.400.10:FF:000008">
    <property type="entry name" value="Low density lipoprotein receptor-related protein 1"/>
    <property type="match status" value="1"/>
</dbReference>
<keyword evidence="1" id="KW-1015">Disulfide bond</keyword>
<dbReference type="InterPro" id="IPR023415">
    <property type="entry name" value="LDLR_class-A_CS"/>
</dbReference>
<dbReference type="CDD" id="cd00112">
    <property type="entry name" value="LDLa"/>
    <property type="match status" value="1"/>
</dbReference>
<name>A0A8V5GXN2_MELUD</name>
<dbReference type="Pfam" id="PF00057">
    <property type="entry name" value="Ldl_recept_a"/>
    <property type="match status" value="1"/>
</dbReference>
<dbReference type="PROSITE" id="PS01209">
    <property type="entry name" value="LDLRA_1"/>
    <property type="match status" value="1"/>
</dbReference>
<dbReference type="InterPro" id="IPR036055">
    <property type="entry name" value="LDL_receptor-like_sf"/>
</dbReference>
<dbReference type="InterPro" id="IPR002172">
    <property type="entry name" value="LDrepeatLR_classA_rpt"/>
</dbReference>
<dbReference type="AlphaFoldDB" id="A0A8V5GXN2"/>
<organism evidence="2 3">
    <name type="scientific">Melopsittacus undulatus</name>
    <name type="common">Budgerigar</name>
    <name type="synonym">Psittacus undulatus</name>
    <dbReference type="NCBI Taxonomy" id="13146"/>
    <lineage>
        <taxon>Eukaryota</taxon>
        <taxon>Metazoa</taxon>
        <taxon>Chordata</taxon>
        <taxon>Craniata</taxon>
        <taxon>Vertebrata</taxon>
        <taxon>Euteleostomi</taxon>
        <taxon>Archelosauria</taxon>
        <taxon>Archosauria</taxon>
        <taxon>Dinosauria</taxon>
        <taxon>Saurischia</taxon>
        <taxon>Theropoda</taxon>
        <taxon>Coelurosauria</taxon>
        <taxon>Aves</taxon>
        <taxon>Neognathae</taxon>
        <taxon>Neoaves</taxon>
        <taxon>Telluraves</taxon>
        <taxon>Australaves</taxon>
        <taxon>Psittaciformes</taxon>
        <taxon>Psittaculidae</taxon>
        <taxon>Melopsittacus</taxon>
    </lineage>
</organism>
<dbReference type="Ensembl" id="ENSMUNT00000029074.1">
    <property type="protein sequence ID" value="ENSMUNP00000031518.1"/>
    <property type="gene ID" value="ENSMUNG00000020945.1"/>
</dbReference>
<evidence type="ECO:0000313" key="2">
    <source>
        <dbReference type="Ensembl" id="ENSMUNP00000031518.1"/>
    </source>
</evidence>
<dbReference type="SMART" id="SM00192">
    <property type="entry name" value="LDLa"/>
    <property type="match status" value="1"/>
</dbReference>
<dbReference type="Proteomes" id="UP000694405">
    <property type="component" value="Chromosome 21"/>
</dbReference>
<dbReference type="PROSITE" id="PS50068">
    <property type="entry name" value="LDLRA_2"/>
    <property type="match status" value="1"/>
</dbReference>
<dbReference type="SUPFAM" id="SSF57424">
    <property type="entry name" value="LDL receptor-like module"/>
    <property type="match status" value="1"/>
</dbReference>
<keyword evidence="3" id="KW-1185">Reference proteome</keyword>
<feature type="disulfide bond" evidence="1">
    <location>
        <begin position="75"/>
        <end position="93"/>
    </location>
</feature>
<proteinExistence type="predicted"/>
<accession>A0A8V5GXN2</accession>
<reference evidence="2" key="1">
    <citation type="submission" date="2020-03" db="EMBL/GenBank/DDBJ databases">
        <title>Melopsittacus undulatus (budgerigar) genome, bMelUnd1, maternal haplotype with Z.</title>
        <authorList>
            <person name="Gedman G."/>
            <person name="Mountcastle J."/>
            <person name="Haase B."/>
            <person name="Formenti G."/>
            <person name="Wright T."/>
            <person name="Apodaca J."/>
            <person name="Pelan S."/>
            <person name="Chow W."/>
            <person name="Rhie A."/>
            <person name="Howe K."/>
            <person name="Fedrigo O."/>
            <person name="Jarvis E.D."/>
        </authorList>
    </citation>
    <scope>NUCLEOTIDE SEQUENCE [LARGE SCALE GENOMIC DNA]</scope>
</reference>
<evidence type="ECO:0000313" key="3">
    <source>
        <dbReference type="Proteomes" id="UP000694405"/>
    </source>
</evidence>
<reference evidence="2" key="2">
    <citation type="submission" date="2025-08" db="UniProtKB">
        <authorList>
            <consortium name="Ensembl"/>
        </authorList>
    </citation>
    <scope>IDENTIFICATION</scope>
</reference>